<sequence>MRSQSAAKPDIDLPGADSTLFVNSVEKAMRVLTAFDDKHARLSLSQIASLTDLDLSAAQRFTYTLTVLRYLVKDPFTKTYSLSPRLLDFAFHYLASNELVSRAAPYLRQLSQETEETANITVLDGTDIVFTLRIVSPHVLNPNVITGSRLPAYCTAPGLAIMSRLPEEEVHGILDNSELIEHTPQTVADRPGILERLALFRKRGYSHTKGEYYIGDISTAAPIVDARGYPVAAVNVAVSRTRWRGAKDEQRISNLVIAAAGAISSQF</sequence>
<feature type="domain" description="HTH iclR-type" evidence="4">
    <location>
        <begin position="22"/>
        <end position="84"/>
    </location>
</feature>
<keyword evidence="1" id="KW-0805">Transcription regulation</keyword>
<dbReference type="STRING" id="463014.BAU07_02455"/>
<evidence type="ECO:0000256" key="3">
    <source>
        <dbReference type="ARBA" id="ARBA00023163"/>
    </source>
</evidence>
<dbReference type="SUPFAM" id="SSF55781">
    <property type="entry name" value="GAF domain-like"/>
    <property type="match status" value="1"/>
</dbReference>
<dbReference type="KEGG" id="bfz:BAU07_02455"/>
<gene>
    <name evidence="6" type="ORF">BAU07_02455</name>
</gene>
<evidence type="ECO:0000259" key="4">
    <source>
        <dbReference type="PROSITE" id="PS51077"/>
    </source>
</evidence>
<dbReference type="GO" id="GO:0003700">
    <property type="term" value="F:DNA-binding transcription factor activity"/>
    <property type="evidence" value="ECO:0007669"/>
    <property type="project" value="TreeGrafter"/>
</dbReference>
<dbReference type="SUPFAM" id="SSF46785">
    <property type="entry name" value="Winged helix' DNA-binding domain"/>
    <property type="match status" value="1"/>
</dbReference>
<evidence type="ECO:0000256" key="1">
    <source>
        <dbReference type="ARBA" id="ARBA00023015"/>
    </source>
</evidence>
<protein>
    <submittedName>
        <fullName evidence="6">IclR family transcriptional regulator</fullName>
    </submittedName>
</protein>
<dbReference type="Gene3D" id="3.30.450.40">
    <property type="match status" value="1"/>
</dbReference>
<dbReference type="InterPro" id="IPR036388">
    <property type="entry name" value="WH-like_DNA-bd_sf"/>
</dbReference>
<organism evidence="6 7">
    <name type="scientific">Bordetella flabilis</name>
    <dbReference type="NCBI Taxonomy" id="463014"/>
    <lineage>
        <taxon>Bacteria</taxon>
        <taxon>Pseudomonadati</taxon>
        <taxon>Pseudomonadota</taxon>
        <taxon>Betaproteobacteria</taxon>
        <taxon>Burkholderiales</taxon>
        <taxon>Alcaligenaceae</taxon>
        <taxon>Bordetella</taxon>
    </lineage>
</organism>
<dbReference type="SMART" id="SM00346">
    <property type="entry name" value="HTH_ICLR"/>
    <property type="match status" value="1"/>
</dbReference>
<dbReference type="AlphaFoldDB" id="A0A193GK04"/>
<reference evidence="6 7" key="1">
    <citation type="submission" date="2016-06" db="EMBL/GenBank/DDBJ databases">
        <title>Complete genome sequences of Bordetella bronchialis and Bordetella flabilis.</title>
        <authorList>
            <person name="LiPuma J.J."/>
            <person name="Spilker T."/>
        </authorList>
    </citation>
    <scope>NUCLEOTIDE SEQUENCE [LARGE SCALE GENOMIC DNA]</scope>
    <source>
        <strain evidence="6 7">AU10664</strain>
    </source>
</reference>
<dbReference type="PANTHER" id="PTHR30136">
    <property type="entry name" value="HELIX-TURN-HELIX TRANSCRIPTIONAL REGULATOR, ICLR FAMILY"/>
    <property type="match status" value="1"/>
</dbReference>
<dbReference type="InterPro" id="IPR050707">
    <property type="entry name" value="HTH_MetabolicPath_Reg"/>
</dbReference>
<accession>A0A193GK04</accession>
<dbReference type="Pfam" id="PF01614">
    <property type="entry name" value="IclR_C"/>
    <property type="match status" value="1"/>
</dbReference>
<evidence type="ECO:0000256" key="2">
    <source>
        <dbReference type="ARBA" id="ARBA00023125"/>
    </source>
</evidence>
<dbReference type="PROSITE" id="PS51077">
    <property type="entry name" value="HTH_ICLR"/>
    <property type="match status" value="1"/>
</dbReference>
<dbReference type="Pfam" id="PF09339">
    <property type="entry name" value="HTH_IclR"/>
    <property type="match status" value="1"/>
</dbReference>
<dbReference type="Gene3D" id="1.10.10.10">
    <property type="entry name" value="Winged helix-like DNA-binding domain superfamily/Winged helix DNA-binding domain"/>
    <property type="match status" value="1"/>
</dbReference>
<name>A0A193GK04_9BORD</name>
<dbReference type="GO" id="GO:0045892">
    <property type="term" value="P:negative regulation of DNA-templated transcription"/>
    <property type="evidence" value="ECO:0007669"/>
    <property type="project" value="TreeGrafter"/>
</dbReference>
<dbReference type="InterPro" id="IPR029016">
    <property type="entry name" value="GAF-like_dom_sf"/>
</dbReference>
<dbReference type="InterPro" id="IPR014757">
    <property type="entry name" value="Tscrpt_reg_IclR_C"/>
</dbReference>
<keyword evidence="2" id="KW-0238">DNA-binding</keyword>
<keyword evidence="7" id="KW-1185">Reference proteome</keyword>
<dbReference type="PROSITE" id="PS51078">
    <property type="entry name" value="ICLR_ED"/>
    <property type="match status" value="1"/>
</dbReference>
<evidence type="ECO:0000313" key="6">
    <source>
        <dbReference type="EMBL" id="ANN80175.1"/>
    </source>
</evidence>
<keyword evidence="3" id="KW-0804">Transcription</keyword>
<dbReference type="EMBL" id="CP016172">
    <property type="protein sequence ID" value="ANN80175.1"/>
    <property type="molecule type" value="Genomic_DNA"/>
</dbReference>
<evidence type="ECO:0000313" key="7">
    <source>
        <dbReference type="Proteomes" id="UP000091926"/>
    </source>
</evidence>
<dbReference type="Proteomes" id="UP000091926">
    <property type="component" value="Chromosome"/>
</dbReference>
<dbReference type="InterPro" id="IPR005471">
    <property type="entry name" value="Tscrpt_reg_IclR_N"/>
</dbReference>
<dbReference type="GO" id="GO:0003677">
    <property type="term" value="F:DNA binding"/>
    <property type="evidence" value="ECO:0007669"/>
    <property type="project" value="UniProtKB-KW"/>
</dbReference>
<dbReference type="InterPro" id="IPR036390">
    <property type="entry name" value="WH_DNA-bd_sf"/>
</dbReference>
<evidence type="ECO:0000259" key="5">
    <source>
        <dbReference type="PROSITE" id="PS51078"/>
    </source>
</evidence>
<proteinExistence type="predicted"/>
<dbReference type="PANTHER" id="PTHR30136:SF34">
    <property type="entry name" value="TRANSCRIPTIONAL REGULATOR"/>
    <property type="match status" value="1"/>
</dbReference>
<feature type="domain" description="IclR-ED" evidence="5">
    <location>
        <begin position="85"/>
        <end position="267"/>
    </location>
</feature>